<name>A0A078ADD7_STYLE</name>
<keyword evidence="1" id="KW-0812">Transmembrane</keyword>
<protein>
    <submittedName>
        <fullName evidence="2">Uncharacterized protein</fullName>
    </submittedName>
</protein>
<reference evidence="2 3" key="1">
    <citation type="submission" date="2014-06" db="EMBL/GenBank/DDBJ databases">
        <authorList>
            <person name="Swart Estienne"/>
        </authorList>
    </citation>
    <scope>NUCLEOTIDE SEQUENCE [LARGE SCALE GENOMIC DNA]</scope>
    <source>
        <strain evidence="2 3">130c</strain>
    </source>
</reference>
<evidence type="ECO:0000313" key="3">
    <source>
        <dbReference type="Proteomes" id="UP000039865"/>
    </source>
</evidence>
<gene>
    <name evidence="2" type="primary">Contig10383.g11075</name>
    <name evidence="2" type="ORF">STYLEM_9255</name>
</gene>
<evidence type="ECO:0000256" key="1">
    <source>
        <dbReference type="SAM" id="Phobius"/>
    </source>
</evidence>
<accession>A0A078ADD7</accession>
<proteinExistence type="predicted"/>
<keyword evidence="3" id="KW-1185">Reference proteome</keyword>
<evidence type="ECO:0000313" key="2">
    <source>
        <dbReference type="EMBL" id="CDW80259.1"/>
    </source>
</evidence>
<sequence length="170" mass="19139">MQYQQLQKTFQSLVTSSFAIYLLESKSAAAQEVVMNGYGPDHFHSNQELTEVGLAGMIMGFTTIGVIMIYAVIRILVDQFETHKKYDKQLVDAIARMSELGLNIEEIDKEYENSLNKKRVKISSDEAAQMKDLSEDQVNSQEIVKINDIDVAQTARNSGSAKNKVQSRKQ</sequence>
<organism evidence="2 3">
    <name type="scientific">Stylonychia lemnae</name>
    <name type="common">Ciliate</name>
    <dbReference type="NCBI Taxonomy" id="5949"/>
    <lineage>
        <taxon>Eukaryota</taxon>
        <taxon>Sar</taxon>
        <taxon>Alveolata</taxon>
        <taxon>Ciliophora</taxon>
        <taxon>Intramacronucleata</taxon>
        <taxon>Spirotrichea</taxon>
        <taxon>Stichotrichia</taxon>
        <taxon>Sporadotrichida</taxon>
        <taxon>Oxytrichidae</taxon>
        <taxon>Stylonychinae</taxon>
        <taxon>Stylonychia</taxon>
    </lineage>
</organism>
<dbReference type="EMBL" id="CCKQ01008794">
    <property type="protein sequence ID" value="CDW80259.1"/>
    <property type="molecule type" value="Genomic_DNA"/>
</dbReference>
<dbReference type="InParanoid" id="A0A078ADD7"/>
<dbReference type="Proteomes" id="UP000039865">
    <property type="component" value="Unassembled WGS sequence"/>
</dbReference>
<keyword evidence="1" id="KW-1133">Transmembrane helix</keyword>
<dbReference type="AlphaFoldDB" id="A0A078ADD7"/>
<keyword evidence="1" id="KW-0472">Membrane</keyword>
<feature type="transmembrane region" description="Helical" evidence="1">
    <location>
        <begin position="54"/>
        <end position="77"/>
    </location>
</feature>